<organism evidence="9 10">
    <name type="scientific">Polistes dominula</name>
    <name type="common">European paper wasp</name>
    <name type="synonym">Vespa dominula</name>
    <dbReference type="NCBI Taxonomy" id="743375"/>
    <lineage>
        <taxon>Eukaryota</taxon>
        <taxon>Metazoa</taxon>
        <taxon>Ecdysozoa</taxon>
        <taxon>Arthropoda</taxon>
        <taxon>Hexapoda</taxon>
        <taxon>Insecta</taxon>
        <taxon>Pterygota</taxon>
        <taxon>Neoptera</taxon>
        <taxon>Endopterygota</taxon>
        <taxon>Hymenoptera</taxon>
        <taxon>Apocrita</taxon>
        <taxon>Aculeata</taxon>
        <taxon>Vespoidea</taxon>
        <taxon>Vespidae</taxon>
        <taxon>Polistinae</taxon>
        <taxon>Polistini</taxon>
        <taxon>Polistes</taxon>
    </lineage>
</organism>
<reference evidence="10" key="1">
    <citation type="submission" date="2025-08" db="UniProtKB">
        <authorList>
            <consortium name="RefSeq"/>
        </authorList>
    </citation>
    <scope>IDENTIFICATION</scope>
    <source>
        <tissue evidence="10">Whole body</tissue>
    </source>
</reference>
<evidence type="ECO:0000256" key="8">
    <source>
        <dbReference type="ARBA" id="ARBA00048791"/>
    </source>
</evidence>
<dbReference type="Gene3D" id="3.20.20.70">
    <property type="entry name" value="Aldolase class I"/>
    <property type="match status" value="1"/>
</dbReference>
<dbReference type="InterPro" id="IPR011343">
    <property type="entry name" value="DeoC"/>
</dbReference>
<proteinExistence type="inferred from homology"/>
<evidence type="ECO:0000313" key="9">
    <source>
        <dbReference type="Proteomes" id="UP000694924"/>
    </source>
</evidence>
<sequence>MEKVSIKNVGEYDADLLDTSIDELEIEKKVKQIKEEAKSLSVTDKIATLLKAITFIDLTSLAGNDTTESIEKLCKRALNPLSGVKYDWDEPLHTAAVCVYPLRIQDAINALKNVETKHDVFVVTVAAGFPSGQYPLQTRLEEVNYTVHTEAKEIDVVINRTLALEQKWKQLYDELKFMRKSCYNKCMKTILSVGELSNYYNVYKASMVAMMVESDFIKTSTGKDIVNPTLHDGIVMCKAIKDYYTRTGKKVGFKPAGGIKTASDVLEWMTLVKQELGNSWLDKTLFRIGASSVLDNIANEIKNINDK</sequence>
<dbReference type="Proteomes" id="UP000694924">
    <property type="component" value="Unplaced"/>
</dbReference>
<name>A0ABM1IEZ2_POLDO</name>
<evidence type="ECO:0000256" key="1">
    <source>
        <dbReference type="ARBA" id="ARBA00004816"/>
    </source>
</evidence>
<comment type="catalytic activity">
    <reaction evidence="8">
        <text>2-deoxy-D-ribose 5-phosphate = D-glyceraldehyde 3-phosphate + acetaldehyde</text>
        <dbReference type="Rhea" id="RHEA:12821"/>
        <dbReference type="ChEBI" id="CHEBI:15343"/>
        <dbReference type="ChEBI" id="CHEBI:59776"/>
        <dbReference type="ChEBI" id="CHEBI:62877"/>
        <dbReference type="EC" id="4.1.2.4"/>
    </reaction>
</comment>
<protein>
    <recommendedName>
        <fullName evidence="3">deoxyribose-phosphate aldolase</fullName>
        <ecNumber evidence="3">4.1.2.4</ecNumber>
    </recommendedName>
    <alternativeName>
        <fullName evidence="7">2-deoxy-D-ribose 5-phosphate aldolase</fullName>
    </alternativeName>
    <alternativeName>
        <fullName evidence="6">Phosphodeoxyriboaldolase</fullName>
    </alternativeName>
</protein>
<dbReference type="RefSeq" id="XP_015178779.1">
    <property type="nucleotide sequence ID" value="XM_015323293.1"/>
</dbReference>
<evidence type="ECO:0000256" key="4">
    <source>
        <dbReference type="ARBA" id="ARBA00023239"/>
    </source>
</evidence>
<evidence type="ECO:0000256" key="5">
    <source>
        <dbReference type="ARBA" id="ARBA00023270"/>
    </source>
</evidence>
<dbReference type="SUPFAM" id="SSF51569">
    <property type="entry name" value="Aldolase"/>
    <property type="match status" value="1"/>
</dbReference>
<dbReference type="SMART" id="SM01133">
    <property type="entry name" value="DeoC"/>
    <property type="match status" value="1"/>
</dbReference>
<gene>
    <name evidence="10" type="primary">LOC107067627</name>
</gene>
<evidence type="ECO:0000313" key="10">
    <source>
        <dbReference type="RefSeq" id="XP_015178779.1"/>
    </source>
</evidence>
<evidence type="ECO:0000256" key="6">
    <source>
        <dbReference type="ARBA" id="ARBA00031814"/>
    </source>
</evidence>
<keyword evidence="4" id="KW-0456">Lyase</keyword>
<dbReference type="Pfam" id="PF01791">
    <property type="entry name" value="DeoC"/>
    <property type="match status" value="1"/>
</dbReference>
<dbReference type="EC" id="4.1.2.4" evidence="3"/>
<dbReference type="PANTHER" id="PTHR10889">
    <property type="entry name" value="DEOXYRIBOSE-PHOSPHATE ALDOLASE"/>
    <property type="match status" value="1"/>
</dbReference>
<dbReference type="InterPro" id="IPR013785">
    <property type="entry name" value="Aldolase_TIM"/>
</dbReference>
<accession>A0ABM1IEZ2</accession>
<keyword evidence="9" id="KW-1185">Reference proteome</keyword>
<evidence type="ECO:0000256" key="2">
    <source>
        <dbReference type="ARBA" id="ARBA00009473"/>
    </source>
</evidence>
<dbReference type="InterPro" id="IPR002915">
    <property type="entry name" value="DeoC/FbaB/LacD_aldolase"/>
</dbReference>
<dbReference type="NCBIfam" id="TIGR00126">
    <property type="entry name" value="deoC"/>
    <property type="match status" value="1"/>
</dbReference>
<dbReference type="PIRSF" id="PIRSF001357">
    <property type="entry name" value="DeoC"/>
    <property type="match status" value="1"/>
</dbReference>
<comment type="similarity">
    <text evidence="2">Belongs to the DeoC/FbaB aldolase family. DeoC type 2 subfamily.</text>
</comment>
<evidence type="ECO:0000256" key="7">
    <source>
        <dbReference type="ARBA" id="ARBA00032755"/>
    </source>
</evidence>
<dbReference type="PANTHER" id="PTHR10889:SF3">
    <property type="entry name" value="DEOXYRIBOSE-PHOSPHATE ALDOLASE"/>
    <property type="match status" value="1"/>
</dbReference>
<keyword evidence="5" id="KW-0704">Schiff base</keyword>
<dbReference type="GeneID" id="107067627"/>
<evidence type="ECO:0000256" key="3">
    <source>
        <dbReference type="ARBA" id="ARBA00012515"/>
    </source>
</evidence>
<comment type="pathway">
    <text evidence="1">Carbohydrate degradation; 2-deoxy-D-ribose 1-phosphate degradation; D-glyceraldehyde 3-phosphate and acetaldehyde from 2-deoxy-alpha-D-ribose 1-phosphate: step 2/2.</text>
</comment>